<dbReference type="Pfam" id="PF07670">
    <property type="entry name" value="Gate"/>
    <property type="match status" value="1"/>
</dbReference>
<dbReference type="EMBL" id="JAWQEG010003288">
    <property type="protein sequence ID" value="KAK3867036.1"/>
    <property type="molecule type" value="Genomic_DNA"/>
</dbReference>
<accession>A0AAE1K6S3</accession>
<feature type="transmembrane region" description="Helical" evidence="7">
    <location>
        <begin position="138"/>
        <end position="157"/>
    </location>
</feature>
<feature type="transmembrane region" description="Helical" evidence="7">
    <location>
        <begin position="326"/>
        <end position="348"/>
    </location>
</feature>
<evidence type="ECO:0000259" key="11">
    <source>
        <dbReference type="Pfam" id="PF07670"/>
    </source>
</evidence>
<dbReference type="InterPro" id="IPR011657">
    <property type="entry name" value="CNT_C_dom"/>
</dbReference>
<keyword evidence="4 7" id="KW-0812">Transmembrane</keyword>
<evidence type="ECO:0000256" key="2">
    <source>
        <dbReference type="ARBA" id="ARBA00009033"/>
    </source>
</evidence>
<name>A0AAE1K6S3_PETCI</name>
<evidence type="ECO:0000313" key="13">
    <source>
        <dbReference type="Proteomes" id="UP001286313"/>
    </source>
</evidence>
<feature type="transmembrane region" description="Helical" evidence="7">
    <location>
        <begin position="395"/>
        <end position="426"/>
    </location>
</feature>
<reference evidence="12" key="1">
    <citation type="submission" date="2023-10" db="EMBL/GenBank/DDBJ databases">
        <title>Genome assemblies of two species of porcelain crab, Petrolisthes cinctipes and Petrolisthes manimaculis (Anomura: Porcellanidae).</title>
        <authorList>
            <person name="Angst P."/>
        </authorList>
    </citation>
    <scope>NUCLEOTIDE SEQUENCE</scope>
    <source>
        <strain evidence="12">PB745_01</strain>
        <tissue evidence="12">Gill</tissue>
    </source>
</reference>
<feature type="compositionally biased region" description="Basic and acidic residues" evidence="8">
    <location>
        <begin position="1"/>
        <end position="12"/>
    </location>
</feature>
<dbReference type="PANTHER" id="PTHR10590">
    <property type="entry name" value="SODIUM/NUCLEOSIDE COTRANSPORTER"/>
    <property type="match status" value="1"/>
</dbReference>
<feature type="transmembrane region" description="Helical" evidence="7">
    <location>
        <begin position="354"/>
        <end position="374"/>
    </location>
</feature>
<dbReference type="PANTHER" id="PTHR10590:SF4">
    <property type="entry name" value="SOLUTE CARRIER FAMILY 28 MEMBER 3"/>
    <property type="match status" value="1"/>
</dbReference>
<dbReference type="InterPro" id="IPR002668">
    <property type="entry name" value="CNT_N_dom"/>
</dbReference>
<dbReference type="Pfam" id="PF07662">
    <property type="entry name" value="Nucleos_tra2_C"/>
    <property type="match status" value="1"/>
</dbReference>
<evidence type="ECO:0000256" key="8">
    <source>
        <dbReference type="SAM" id="MobiDB-lite"/>
    </source>
</evidence>
<evidence type="ECO:0000259" key="10">
    <source>
        <dbReference type="Pfam" id="PF07662"/>
    </source>
</evidence>
<feature type="transmembrane region" description="Helical" evidence="7">
    <location>
        <begin position="544"/>
        <end position="567"/>
    </location>
</feature>
<feature type="transmembrane region" description="Helical" evidence="7">
    <location>
        <begin position="83"/>
        <end position="103"/>
    </location>
</feature>
<feature type="domain" description="Concentrative nucleoside transporter N-terminal" evidence="9">
    <location>
        <begin position="170"/>
        <end position="243"/>
    </location>
</feature>
<feature type="region of interest" description="Disordered" evidence="8">
    <location>
        <begin position="1"/>
        <end position="57"/>
    </location>
</feature>
<feature type="transmembrane region" description="Helical" evidence="7">
    <location>
        <begin position="249"/>
        <end position="271"/>
    </location>
</feature>
<dbReference type="GO" id="GO:0005886">
    <property type="term" value="C:plasma membrane"/>
    <property type="evidence" value="ECO:0007669"/>
    <property type="project" value="UniProtKB-SubCell"/>
</dbReference>
<comment type="similarity">
    <text evidence="2 7">Belongs to the concentrative nucleoside transporter (CNT) (TC 2.A.41) family.</text>
</comment>
<dbReference type="Proteomes" id="UP001286313">
    <property type="component" value="Unassembled WGS sequence"/>
</dbReference>
<evidence type="ECO:0000256" key="5">
    <source>
        <dbReference type="ARBA" id="ARBA00022989"/>
    </source>
</evidence>
<keyword evidence="7" id="KW-0813">Transport</keyword>
<feature type="domain" description="Nucleoside transporter/FeoB GTPase Gate" evidence="11">
    <location>
        <begin position="252"/>
        <end position="348"/>
    </location>
</feature>
<comment type="subcellular location">
    <subcellularLocation>
        <location evidence="1">Cell membrane</location>
        <topology evidence="1">Multi-pass membrane protein</topology>
    </subcellularLocation>
</comment>
<dbReference type="InterPro" id="IPR011642">
    <property type="entry name" value="Gate_dom"/>
</dbReference>
<dbReference type="AlphaFoldDB" id="A0AAE1K6S3"/>
<sequence length="598" mass="65441">MDLVNDEDKRNDAVTAIDNPAFLTDPDDQKEKSKDAVMMMEENTNSSSDDDSDDEDHKNCLSLIPKYHTLQNKMKWLVQRQSAATSLVVAALYTAYVITILAIPTDTEILKSLLGNVIKRTILKPINNFSDKILSRRWVPWTGFGVLVVLALVFIIVDARNELRRLQSLLGFAFLLLFGFTFSAAPTKIKWRHTAWGLSLQFTLGLLILRWPFGQKVFDCAAGKVTTFLDFTNNGSDFVFGELSSEMGIFAFSVLPVVLFFSFCIQILYYWGVMQWVVLKLGWCLQVTIGTTACESINAAANIFLGQTEAPLLIKPYIPLMTKSELHAVMTGGFATVSGSVLAAYINFGVDPVYLISASVMNAPAALAFSKLFYPETKKSKTSVAHLKMAKGDEANWLHAAMVGVTNAIPLVANIAANLIAFYAFIALCSHFFDWTCTLAGADEGTCTLENVFGIIFMPLAWLLGVNWCECSLVGELIGLKIIVNEFVAYSRLSEMLEKELLSKRAETIATYALCGFSNISSIGINLGGFGAMAPSRRGDLAKVVVRAMIAGSCATFLTACIAGSLLASDGPDPPLTCTNKTMIEDSIASTLNYKRLI</sequence>
<evidence type="ECO:0000256" key="1">
    <source>
        <dbReference type="ARBA" id="ARBA00004651"/>
    </source>
</evidence>
<dbReference type="GO" id="GO:0005415">
    <property type="term" value="F:nucleoside:sodium symporter activity"/>
    <property type="evidence" value="ECO:0007669"/>
    <property type="project" value="TreeGrafter"/>
</dbReference>
<keyword evidence="6 7" id="KW-0472">Membrane</keyword>
<keyword evidence="3" id="KW-1003">Cell membrane</keyword>
<evidence type="ECO:0000256" key="7">
    <source>
        <dbReference type="RuleBase" id="RU362018"/>
    </source>
</evidence>
<gene>
    <name evidence="12" type="ORF">Pcinc_027467</name>
</gene>
<proteinExistence type="inferred from homology"/>
<feature type="transmembrane region" description="Helical" evidence="7">
    <location>
        <begin position="169"/>
        <end position="189"/>
    </location>
</feature>
<protein>
    <recommendedName>
        <fullName evidence="7">Sodium/nucleoside cotransporter</fullName>
    </recommendedName>
</protein>
<evidence type="ECO:0000259" key="9">
    <source>
        <dbReference type="Pfam" id="PF01773"/>
    </source>
</evidence>
<dbReference type="InterPro" id="IPR008276">
    <property type="entry name" value="C_nuclsd_transpt"/>
</dbReference>
<comment type="caution">
    <text evidence="12">The sequence shown here is derived from an EMBL/GenBank/DDBJ whole genome shotgun (WGS) entry which is preliminary data.</text>
</comment>
<feature type="transmembrane region" description="Helical" evidence="7">
    <location>
        <begin position="509"/>
        <end position="532"/>
    </location>
</feature>
<evidence type="ECO:0000256" key="3">
    <source>
        <dbReference type="ARBA" id="ARBA00022475"/>
    </source>
</evidence>
<dbReference type="InterPro" id="IPR018270">
    <property type="entry name" value="C_nuclsd_transpt_met_bac"/>
</dbReference>
<evidence type="ECO:0000313" key="12">
    <source>
        <dbReference type="EMBL" id="KAK3867036.1"/>
    </source>
</evidence>
<keyword evidence="5 7" id="KW-1133">Transmembrane helix</keyword>
<evidence type="ECO:0000256" key="6">
    <source>
        <dbReference type="ARBA" id="ARBA00023136"/>
    </source>
</evidence>
<dbReference type="NCBIfam" id="TIGR00804">
    <property type="entry name" value="nupC"/>
    <property type="match status" value="1"/>
</dbReference>
<feature type="domain" description="Concentrative nucleoside transporter C-terminal" evidence="10">
    <location>
        <begin position="354"/>
        <end position="564"/>
    </location>
</feature>
<evidence type="ECO:0000256" key="4">
    <source>
        <dbReference type="ARBA" id="ARBA00022692"/>
    </source>
</evidence>
<organism evidence="12 13">
    <name type="scientific">Petrolisthes cinctipes</name>
    <name type="common">Flat porcelain crab</name>
    <dbReference type="NCBI Taxonomy" id="88211"/>
    <lineage>
        <taxon>Eukaryota</taxon>
        <taxon>Metazoa</taxon>
        <taxon>Ecdysozoa</taxon>
        <taxon>Arthropoda</taxon>
        <taxon>Crustacea</taxon>
        <taxon>Multicrustacea</taxon>
        <taxon>Malacostraca</taxon>
        <taxon>Eumalacostraca</taxon>
        <taxon>Eucarida</taxon>
        <taxon>Decapoda</taxon>
        <taxon>Pleocyemata</taxon>
        <taxon>Anomura</taxon>
        <taxon>Galatheoidea</taxon>
        <taxon>Porcellanidae</taxon>
        <taxon>Petrolisthes</taxon>
    </lineage>
</organism>
<keyword evidence="13" id="KW-1185">Reference proteome</keyword>
<dbReference type="Pfam" id="PF01773">
    <property type="entry name" value="Nucleos_tra2_N"/>
    <property type="match status" value="1"/>
</dbReference>